<sequence length="58" mass="6964">MTIVKKVFVMSERKTSPMDYILKDLSAETVRKKIIEDINLSREYYSDDIYRKISTWTN</sequence>
<gene>
    <name evidence="1" type="ORF">FD31_GL001807</name>
</gene>
<reference evidence="1 2" key="1">
    <citation type="journal article" date="2015" name="Genome Announc.">
        <title>Expanding the biotechnology potential of lactobacilli through comparative genomics of 213 strains and associated genera.</title>
        <authorList>
            <person name="Sun Z."/>
            <person name="Harris H.M."/>
            <person name="McCann A."/>
            <person name="Guo C."/>
            <person name="Argimon S."/>
            <person name="Zhang W."/>
            <person name="Yang X."/>
            <person name="Jeffery I.B."/>
            <person name="Cooney J.C."/>
            <person name="Kagawa T.F."/>
            <person name="Liu W."/>
            <person name="Song Y."/>
            <person name="Salvetti E."/>
            <person name="Wrobel A."/>
            <person name="Rasinkangas P."/>
            <person name="Parkhill J."/>
            <person name="Rea M.C."/>
            <person name="O'Sullivan O."/>
            <person name="Ritari J."/>
            <person name="Douillard F.P."/>
            <person name="Paul Ross R."/>
            <person name="Yang R."/>
            <person name="Briner A.E."/>
            <person name="Felis G.E."/>
            <person name="de Vos W.M."/>
            <person name="Barrangou R."/>
            <person name="Klaenhammer T.R."/>
            <person name="Caufield P.W."/>
            <person name="Cui Y."/>
            <person name="Zhang H."/>
            <person name="O'Toole P.W."/>
        </authorList>
    </citation>
    <scope>NUCLEOTIDE SEQUENCE [LARGE SCALE GENOMIC DNA]</scope>
    <source>
        <strain evidence="1 2">DSM 16982</strain>
    </source>
</reference>
<dbReference type="PATRIC" id="fig|1423774.3.peg.1876"/>
<protein>
    <submittedName>
        <fullName evidence="1">Uncharacterized protein</fullName>
    </submittedName>
</protein>
<evidence type="ECO:0000313" key="2">
    <source>
        <dbReference type="Proteomes" id="UP000051302"/>
    </source>
</evidence>
<keyword evidence="2" id="KW-1185">Reference proteome</keyword>
<accession>A0A0R1W9G4</accession>
<comment type="caution">
    <text evidence="1">The sequence shown here is derived from an EMBL/GenBank/DDBJ whole genome shotgun (WGS) entry which is preliminary data.</text>
</comment>
<dbReference type="AlphaFoldDB" id="A0A0R1W9G4"/>
<proteinExistence type="predicted"/>
<organism evidence="1 2">
    <name type="scientific">Companilactobacillus nantensis DSM 16982</name>
    <dbReference type="NCBI Taxonomy" id="1423774"/>
    <lineage>
        <taxon>Bacteria</taxon>
        <taxon>Bacillati</taxon>
        <taxon>Bacillota</taxon>
        <taxon>Bacilli</taxon>
        <taxon>Lactobacillales</taxon>
        <taxon>Lactobacillaceae</taxon>
        <taxon>Companilactobacillus</taxon>
    </lineage>
</organism>
<dbReference type="Proteomes" id="UP000051302">
    <property type="component" value="Unassembled WGS sequence"/>
</dbReference>
<name>A0A0R1W9G4_9LACO</name>
<dbReference type="EMBL" id="AZFV01000038">
    <property type="protein sequence ID" value="KRM14474.1"/>
    <property type="molecule type" value="Genomic_DNA"/>
</dbReference>
<evidence type="ECO:0000313" key="1">
    <source>
        <dbReference type="EMBL" id="KRM14474.1"/>
    </source>
</evidence>